<reference evidence="7" key="1">
    <citation type="submission" date="2016-10" db="EMBL/GenBank/DDBJ databases">
        <authorList>
            <person name="Varghese N."/>
            <person name="Submissions S."/>
        </authorList>
    </citation>
    <scope>NUCLEOTIDE SEQUENCE [LARGE SCALE GENOMIC DNA]</scope>
    <source>
        <strain evidence="7">DSM 43163</strain>
    </source>
</reference>
<dbReference type="PANTHER" id="PTHR11236">
    <property type="entry name" value="AMINOBENZOATE/ANTHRANILATE SYNTHASE"/>
    <property type="match status" value="1"/>
</dbReference>
<dbReference type="EMBL" id="FNVO01000010">
    <property type="protein sequence ID" value="SEG73912.1"/>
    <property type="molecule type" value="Genomic_DNA"/>
</dbReference>
<sequence length="446" mass="47650">MSFGVRTDEIRRKAGEPVVELEVEVASDPLHLMTRLAGSGLFEDLVVYERPGSWTFAGGALGEVVLEPATVRTRWADRPEDARPWSGRPAAALQAAFAGAPWPAWNAYGWVAFEFARHETAAAAPGRLAHFIVPRTEVRIESGRAVVTSVDATEAEQVGKLLADPAPLPAPVPSPVDVRVEDDYRARVAKALDEIGAGLYQKVIVSRRLPIGFPVDVTGTYLAGRAANTPARSFLLDLGGFQATGFSPEVVARVDADGMVMTQPLAGTRAFGLGVGADEARRRELENDPKEIFEHAVSVRTSQEELYGVCAPDTVQVTGFMTVKERGSVQHLGSSVHGRLAPGRTCWDAFEALFPAVTASGIPKAEAVDAITRLDEPRGLYSGAVLTLTHDGALDAALVLRALYSEGGRAWLRAGAGIVTGSTPDREYEETCEKLSSVAPHIVPLP</sequence>
<evidence type="ECO:0000256" key="3">
    <source>
        <dbReference type="ARBA" id="ARBA00022842"/>
    </source>
</evidence>
<dbReference type="GO" id="GO:0000162">
    <property type="term" value="P:L-tryptophan biosynthetic process"/>
    <property type="evidence" value="ECO:0007669"/>
    <property type="project" value="TreeGrafter"/>
</dbReference>
<dbReference type="GO" id="GO:0008909">
    <property type="term" value="F:isochorismate synthase activity"/>
    <property type="evidence" value="ECO:0007669"/>
    <property type="project" value="InterPro"/>
</dbReference>
<evidence type="ECO:0000313" key="6">
    <source>
        <dbReference type="EMBL" id="SEG73912.1"/>
    </source>
</evidence>
<dbReference type="PANTHER" id="PTHR11236:SF48">
    <property type="entry name" value="ISOCHORISMATE SYNTHASE MENF"/>
    <property type="match status" value="1"/>
</dbReference>
<dbReference type="OrthoDB" id="3518032at2"/>
<dbReference type="SUPFAM" id="SSF56322">
    <property type="entry name" value="ADC synthase"/>
    <property type="match status" value="1"/>
</dbReference>
<evidence type="ECO:0000256" key="2">
    <source>
        <dbReference type="ARBA" id="ARBA00022723"/>
    </source>
</evidence>
<feature type="domain" description="Chorismate-utilising enzyme C-terminal" evidence="5">
    <location>
        <begin position="182"/>
        <end position="434"/>
    </location>
</feature>
<dbReference type="InterPro" id="IPR019999">
    <property type="entry name" value="Anth_synth_I-like"/>
</dbReference>
<keyword evidence="7" id="KW-1185">Reference proteome</keyword>
<dbReference type="GO" id="GO:0046872">
    <property type="term" value="F:metal ion binding"/>
    <property type="evidence" value="ECO:0007669"/>
    <property type="project" value="UniProtKB-KW"/>
</dbReference>
<keyword evidence="4" id="KW-0456">Lyase</keyword>
<name>A0A1H6CLT9_9ACTN</name>
<comment type="cofactor">
    <cofactor evidence="1">
        <name>Mg(2+)</name>
        <dbReference type="ChEBI" id="CHEBI:18420"/>
    </cofactor>
</comment>
<dbReference type="Proteomes" id="UP000236723">
    <property type="component" value="Unassembled WGS sequence"/>
</dbReference>
<evidence type="ECO:0000256" key="1">
    <source>
        <dbReference type="ARBA" id="ARBA00001946"/>
    </source>
</evidence>
<keyword evidence="3" id="KW-0460">Magnesium</keyword>
<dbReference type="PRINTS" id="PR00095">
    <property type="entry name" value="ANTSNTHASEI"/>
</dbReference>
<dbReference type="GO" id="GO:0016833">
    <property type="term" value="F:oxo-acid-lyase activity"/>
    <property type="evidence" value="ECO:0007669"/>
    <property type="project" value="InterPro"/>
</dbReference>
<protein>
    <submittedName>
        <fullName evidence="6">Salicylate synthase</fullName>
    </submittedName>
</protein>
<evidence type="ECO:0000256" key="4">
    <source>
        <dbReference type="ARBA" id="ARBA00023239"/>
    </source>
</evidence>
<dbReference type="RefSeq" id="WP_103939878.1">
    <property type="nucleotide sequence ID" value="NZ_FNVO01000010.1"/>
</dbReference>
<evidence type="ECO:0000259" key="5">
    <source>
        <dbReference type="Pfam" id="PF00425"/>
    </source>
</evidence>
<proteinExistence type="predicted"/>
<dbReference type="InterPro" id="IPR015890">
    <property type="entry name" value="Chorismate_C"/>
</dbReference>
<dbReference type="AlphaFoldDB" id="A0A1H6CLT9"/>
<keyword evidence="2" id="KW-0479">Metal-binding</keyword>
<dbReference type="InterPro" id="IPR005801">
    <property type="entry name" value="ADC_synthase"/>
</dbReference>
<accession>A0A1H6CLT9</accession>
<dbReference type="Gene3D" id="3.60.120.10">
    <property type="entry name" value="Anthranilate synthase"/>
    <property type="match status" value="1"/>
</dbReference>
<gene>
    <name evidence="6" type="ORF">SAMN04489712_110169</name>
</gene>
<dbReference type="Pfam" id="PF00425">
    <property type="entry name" value="Chorismate_bind"/>
    <property type="match status" value="1"/>
</dbReference>
<dbReference type="InterPro" id="IPR019996">
    <property type="entry name" value="Salicylate_synthase"/>
</dbReference>
<organism evidence="6 7">
    <name type="scientific">Thermomonospora echinospora</name>
    <dbReference type="NCBI Taxonomy" id="1992"/>
    <lineage>
        <taxon>Bacteria</taxon>
        <taxon>Bacillati</taxon>
        <taxon>Actinomycetota</taxon>
        <taxon>Actinomycetes</taxon>
        <taxon>Streptosporangiales</taxon>
        <taxon>Thermomonosporaceae</taxon>
        <taxon>Thermomonospora</taxon>
    </lineage>
</organism>
<evidence type="ECO:0000313" key="7">
    <source>
        <dbReference type="Proteomes" id="UP000236723"/>
    </source>
</evidence>
<dbReference type="NCBIfam" id="TIGR03494">
    <property type="entry name" value="salicyl_syn"/>
    <property type="match status" value="1"/>
</dbReference>